<dbReference type="Pfam" id="PF00990">
    <property type="entry name" value="GGDEF"/>
    <property type="match status" value="1"/>
</dbReference>
<dbReference type="CDD" id="cd01949">
    <property type="entry name" value="GGDEF"/>
    <property type="match status" value="1"/>
</dbReference>
<dbReference type="GO" id="GO:0006355">
    <property type="term" value="P:regulation of DNA-templated transcription"/>
    <property type="evidence" value="ECO:0007669"/>
    <property type="project" value="InterPro"/>
</dbReference>
<dbReference type="PROSITE" id="PS50887">
    <property type="entry name" value="GGDEF"/>
    <property type="match status" value="1"/>
</dbReference>
<dbReference type="GO" id="GO:0052621">
    <property type="term" value="F:diguanylate cyclase activity"/>
    <property type="evidence" value="ECO:0007669"/>
    <property type="project" value="UniProtKB-EC"/>
</dbReference>
<accession>A0A0F7JRE9</accession>
<dbReference type="SUPFAM" id="SSF55073">
    <property type="entry name" value="Nucleotide cyclase"/>
    <property type="match status" value="1"/>
</dbReference>
<evidence type="ECO:0000259" key="4">
    <source>
        <dbReference type="PROSITE" id="PS50887"/>
    </source>
</evidence>
<dbReference type="NCBIfam" id="TIGR00254">
    <property type="entry name" value="GGDEF"/>
    <property type="match status" value="1"/>
</dbReference>
<evidence type="ECO:0000313" key="5">
    <source>
        <dbReference type="EMBL" id="AKH19016.1"/>
    </source>
</evidence>
<dbReference type="KEGG" id="seds:AAY24_00130"/>
<name>A0A0F7JRE9_9GAMM</name>
<reference evidence="5 6" key="1">
    <citation type="journal article" date="2015" name="Genome Announc.">
        <title>Complete Genome Sequence of Sedimenticola thiotaurini Strain SIP-G1, a Polyphosphate- and Polyhydroxyalkanoate-Accumulating Sulfur-Oxidizing Gammaproteobacterium Isolated from Salt Marsh Sediments.</title>
        <authorList>
            <person name="Flood B.E."/>
            <person name="Jones D.S."/>
            <person name="Bailey J.V."/>
        </authorList>
    </citation>
    <scope>NUCLEOTIDE SEQUENCE [LARGE SCALE GENOMIC DNA]</scope>
    <source>
        <strain evidence="5 6">SIP-G1</strain>
    </source>
</reference>
<dbReference type="InterPro" id="IPR029787">
    <property type="entry name" value="Nucleotide_cyclase"/>
</dbReference>
<dbReference type="InterPro" id="IPR043128">
    <property type="entry name" value="Rev_trsase/Diguanyl_cyclase"/>
</dbReference>
<evidence type="ECO:0000313" key="6">
    <source>
        <dbReference type="Proteomes" id="UP000034410"/>
    </source>
</evidence>
<dbReference type="InterPro" id="IPR000160">
    <property type="entry name" value="GGDEF_dom"/>
</dbReference>
<comment type="cofactor">
    <cofactor evidence="1">
        <name>Mg(2+)</name>
        <dbReference type="ChEBI" id="CHEBI:18420"/>
    </cofactor>
</comment>
<evidence type="ECO:0000256" key="2">
    <source>
        <dbReference type="ARBA" id="ARBA00012528"/>
    </source>
</evidence>
<proteinExistence type="predicted"/>
<dbReference type="RefSeq" id="WP_046857954.1">
    <property type="nucleotide sequence ID" value="NZ_CP011412.1"/>
</dbReference>
<dbReference type="PANTHER" id="PTHR45138">
    <property type="entry name" value="REGULATORY COMPONENTS OF SENSORY TRANSDUCTION SYSTEM"/>
    <property type="match status" value="1"/>
</dbReference>
<dbReference type="PATRIC" id="fig|1543721.4.peg.28"/>
<dbReference type="EC" id="2.7.7.65" evidence="2"/>
<organism evidence="5 6">
    <name type="scientific">Sedimenticola thiotaurini</name>
    <dbReference type="NCBI Taxonomy" id="1543721"/>
    <lineage>
        <taxon>Bacteria</taxon>
        <taxon>Pseudomonadati</taxon>
        <taxon>Pseudomonadota</taxon>
        <taxon>Gammaproteobacteria</taxon>
        <taxon>Chromatiales</taxon>
        <taxon>Sedimenticolaceae</taxon>
        <taxon>Sedimenticola</taxon>
    </lineage>
</organism>
<dbReference type="AlphaFoldDB" id="A0A0F7JRE9"/>
<sequence length="320" mass="36923">MSGLDEDISEMHLLLGIIQNLDVGLVVLDRHHRIKIWNHFMWNHSGINPAALTDKNLFEAFPELPVQWLQRKLDTVFLLNNRAFSSWQQRPYIIRFNSHHPITGRSEIMYQNMTIFPLTGISGQVEHVCLMLHDATDAALDEIALQSANEQLDRLGRTDGLTGLLNRRAWENQLQNEFKRFQRSNQPSTLVMFDIDHFKRVNDTYGHQAGDEVIRATSAMLRETKRDMDIAGRYGGEEFCVILLGTEAKGGMIFAERLRKMIEAMPVFYEDQEIRFNISLGVSELRKNMGSHSVWLEQADKALYLSKESGRNRSTLYVEE</sequence>
<dbReference type="GO" id="GO:0043709">
    <property type="term" value="P:cell adhesion involved in single-species biofilm formation"/>
    <property type="evidence" value="ECO:0007669"/>
    <property type="project" value="TreeGrafter"/>
</dbReference>
<dbReference type="Pfam" id="PF00989">
    <property type="entry name" value="PAS"/>
    <property type="match status" value="1"/>
</dbReference>
<dbReference type="EMBL" id="CP011412">
    <property type="protein sequence ID" value="AKH19016.1"/>
    <property type="molecule type" value="Genomic_DNA"/>
</dbReference>
<dbReference type="InterPro" id="IPR035965">
    <property type="entry name" value="PAS-like_dom_sf"/>
</dbReference>
<comment type="catalytic activity">
    <reaction evidence="3">
        <text>2 GTP = 3',3'-c-di-GMP + 2 diphosphate</text>
        <dbReference type="Rhea" id="RHEA:24898"/>
        <dbReference type="ChEBI" id="CHEBI:33019"/>
        <dbReference type="ChEBI" id="CHEBI:37565"/>
        <dbReference type="ChEBI" id="CHEBI:58805"/>
        <dbReference type="EC" id="2.7.7.65"/>
    </reaction>
</comment>
<dbReference type="Proteomes" id="UP000034410">
    <property type="component" value="Chromosome"/>
</dbReference>
<dbReference type="OrthoDB" id="9812260at2"/>
<dbReference type="SUPFAM" id="SSF55785">
    <property type="entry name" value="PYP-like sensor domain (PAS domain)"/>
    <property type="match status" value="1"/>
</dbReference>
<evidence type="ECO:0000256" key="1">
    <source>
        <dbReference type="ARBA" id="ARBA00001946"/>
    </source>
</evidence>
<feature type="domain" description="GGDEF" evidence="4">
    <location>
        <begin position="186"/>
        <end position="319"/>
    </location>
</feature>
<dbReference type="FunFam" id="3.30.70.270:FF:000001">
    <property type="entry name" value="Diguanylate cyclase domain protein"/>
    <property type="match status" value="1"/>
</dbReference>
<dbReference type="PANTHER" id="PTHR45138:SF9">
    <property type="entry name" value="DIGUANYLATE CYCLASE DGCM-RELATED"/>
    <property type="match status" value="1"/>
</dbReference>
<protein>
    <recommendedName>
        <fullName evidence="2">diguanylate cyclase</fullName>
        <ecNumber evidence="2">2.7.7.65</ecNumber>
    </recommendedName>
</protein>
<dbReference type="Gene3D" id="3.30.70.270">
    <property type="match status" value="1"/>
</dbReference>
<dbReference type="InterPro" id="IPR050469">
    <property type="entry name" value="Diguanylate_Cyclase"/>
</dbReference>
<gene>
    <name evidence="5" type="ORF">AAY24_00130</name>
</gene>
<dbReference type="GO" id="GO:1902201">
    <property type="term" value="P:negative regulation of bacterial-type flagellum-dependent cell motility"/>
    <property type="evidence" value="ECO:0007669"/>
    <property type="project" value="TreeGrafter"/>
</dbReference>
<dbReference type="GO" id="GO:0005886">
    <property type="term" value="C:plasma membrane"/>
    <property type="evidence" value="ECO:0007669"/>
    <property type="project" value="TreeGrafter"/>
</dbReference>
<dbReference type="Gene3D" id="3.30.450.20">
    <property type="entry name" value="PAS domain"/>
    <property type="match status" value="1"/>
</dbReference>
<evidence type="ECO:0000256" key="3">
    <source>
        <dbReference type="ARBA" id="ARBA00034247"/>
    </source>
</evidence>
<dbReference type="InterPro" id="IPR013767">
    <property type="entry name" value="PAS_fold"/>
</dbReference>
<keyword evidence="6" id="KW-1185">Reference proteome</keyword>
<dbReference type="SMART" id="SM00267">
    <property type="entry name" value="GGDEF"/>
    <property type="match status" value="1"/>
</dbReference>